<proteinExistence type="predicted"/>
<accession>A0A0G1W437</accession>
<dbReference type="EMBL" id="LCOK01000007">
    <property type="protein sequence ID" value="KKU77075.1"/>
    <property type="molecule type" value="Genomic_DNA"/>
</dbReference>
<gene>
    <name evidence="1" type="ORF">UY02_C0007G0011</name>
</gene>
<evidence type="ECO:0000313" key="2">
    <source>
        <dbReference type="Proteomes" id="UP000034682"/>
    </source>
</evidence>
<sequence>MSEPRMAYKIYFNAPFARTSLGVSLGHALIAKEYCYEVNFAGQSITLRPGFEFEGNVDQSNLNFKFPDGFRVSIKKACVVRVENVRVPF</sequence>
<evidence type="ECO:0000313" key="1">
    <source>
        <dbReference type="EMBL" id="KKU77075.1"/>
    </source>
</evidence>
<comment type="caution">
    <text evidence="1">The sequence shown here is derived from an EMBL/GenBank/DDBJ whole genome shotgun (WGS) entry which is preliminary data.</text>
</comment>
<organism evidence="1 2">
    <name type="scientific">Candidatus Giovannonibacteria bacterium GW2011_GWB1_47_6b</name>
    <dbReference type="NCBI Taxonomy" id="1618655"/>
    <lineage>
        <taxon>Bacteria</taxon>
        <taxon>Candidatus Giovannoniibacteriota</taxon>
    </lineage>
</organism>
<name>A0A0G1W437_9BACT</name>
<reference evidence="1 2" key="1">
    <citation type="journal article" date="2015" name="Nature">
        <title>rRNA introns, odd ribosomes, and small enigmatic genomes across a large radiation of phyla.</title>
        <authorList>
            <person name="Brown C.T."/>
            <person name="Hug L.A."/>
            <person name="Thomas B.C."/>
            <person name="Sharon I."/>
            <person name="Castelle C.J."/>
            <person name="Singh A."/>
            <person name="Wilkins M.J."/>
            <person name="Williams K.H."/>
            <person name="Banfield J.F."/>
        </authorList>
    </citation>
    <scope>NUCLEOTIDE SEQUENCE [LARGE SCALE GENOMIC DNA]</scope>
</reference>
<dbReference type="AlphaFoldDB" id="A0A0G1W437"/>
<dbReference type="Proteomes" id="UP000034682">
    <property type="component" value="Unassembled WGS sequence"/>
</dbReference>
<protein>
    <submittedName>
        <fullName evidence="1">Uncharacterized protein</fullName>
    </submittedName>
</protein>